<proteinExistence type="predicted"/>
<accession>A0ACD3SR67</accession>
<reference evidence="1" key="1">
    <citation type="submission" date="2019-05" db="EMBL/GenBank/DDBJ databases">
        <title>Revised genome assembly of Burkholderiaceae (previously Ralstonia) sp. PBA.</title>
        <authorList>
            <person name="Gan H.M."/>
        </authorList>
    </citation>
    <scope>NUCLEOTIDE SEQUENCE</scope>
    <source>
        <strain evidence="1">PBA</strain>
    </source>
</reference>
<dbReference type="EMBL" id="AKCV02000015">
    <property type="protein sequence ID" value="TMS58740.1"/>
    <property type="molecule type" value="Genomic_DNA"/>
</dbReference>
<name>A0ACD3SR67_9BURK</name>
<gene>
    <name evidence="1" type="ORF">MW7_008540</name>
</gene>
<keyword evidence="2" id="KW-1185">Reference proteome</keyword>
<evidence type="ECO:0000313" key="2">
    <source>
        <dbReference type="Proteomes" id="UP000004277"/>
    </source>
</evidence>
<sequence>MNANDKRNAVTAQDFAYRFIKEEILCFRLQPNEHLSALELANRLEVSRTPIREALSRLEQDGLVTKGGSGGFYVRPISLKEIVDAYRIREVLEVQAALEALPFVDDALLERLRHILAECEALLDPDKYVEFLLAIRRFQAEIVVASGNGFFEQVMTPIIDRARLVGGMLIRVHAPRQRQVYDENVAIFEALEKRDAALVEASVRRHVQNAREQVVKLLTNDTGNTYLGASR</sequence>
<organism evidence="1 2">
    <name type="scientific">Imbroritus primus</name>
    <dbReference type="NCBI Taxonomy" id="3058603"/>
    <lineage>
        <taxon>Bacteria</taxon>
        <taxon>Pseudomonadati</taxon>
        <taxon>Pseudomonadota</taxon>
        <taxon>Betaproteobacteria</taxon>
        <taxon>Burkholderiales</taxon>
        <taxon>Burkholderiaceae</taxon>
        <taxon>Imbroritus</taxon>
    </lineage>
</organism>
<protein>
    <submittedName>
        <fullName evidence="1">GntR family transcriptional regulator</fullName>
    </submittedName>
</protein>
<comment type="caution">
    <text evidence="1">The sequence shown here is derived from an EMBL/GenBank/DDBJ whole genome shotgun (WGS) entry which is preliminary data.</text>
</comment>
<evidence type="ECO:0000313" key="1">
    <source>
        <dbReference type="EMBL" id="TMS58740.1"/>
    </source>
</evidence>
<dbReference type="Proteomes" id="UP000004277">
    <property type="component" value="Unassembled WGS sequence"/>
</dbReference>